<keyword evidence="2" id="KW-0472">Membrane</keyword>
<protein>
    <submittedName>
        <fullName evidence="3">Uncharacterized protein</fullName>
    </submittedName>
</protein>
<feature type="transmembrane region" description="Helical" evidence="2">
    <location>
        <begin position="6"/>
        <end position="26"/>
    </location>
</feature>
<comment type="caution">
    <text evidence="3">The sequence shown here is derived from an EMBL/GenBank/DDBJ whole genome shotgun (WGS) entry which is preliminary data.</text>
</comment>
<dbReference type="Proteomes" id="UP000295626">
    <property type="component" value="Unassembled WGS sequence"/>
</dbReference>
<evidence type="ECO:0000256" key="1">
    <source>
        <dbReference type="SAM" id="Coils"/>
    </source>
</evidence>
<keyword evidence="2" id="KW-0812">Transmembrane</keyword>
<organism evidence="3 4">
    <name type="scientific">Micromonospora fluostatini</name>
    <dbReference type="NCBI Taxonomy" id="1629071"/>
    <lineage>
        <taxon>Bacteria</taxon>
        <taxon>Bacillati</taxon>
        <taxon>Actinomycetota</taxon>
        <taxon>Actinomycetes</taxon>
        <taxon>Micromonosporales</taxon>
        <taxon>Micromonosporaceae</taxon>
        <taxon>Micromonospora</taxon>
    </lineage>
</organism>
<keyword evidence="2" id="KW-1133">Transmembrane helix</keyword>
<accession>A0ABY2DG02</accession>
<evidence type="ECO:0000313" key="3">
    <source>
        <dbReference type="EMBL" id="TDB93483.1"/>
    </source>
</evidence>
<name>A0ABY2DG02_9ACTN</name>
<dbReference type="EMBL" id="SMKE01000404">
    <property type="protein sequence ID" value="TDB93483.1"/>
    <property type="molecule type" value="Genomic_DNA"/>
</dbReference>
<reference evidence="3 4" key="1">
    <citation type="submission" date="2019-02" db="EMBL/GenBank/DDBJ databases">
        <title>Draft genome sequences of novel Actinobacteria.</title>
        <authorList>
            <person name="Sahin N."/>
            <person name="Ay H."/>
            <person name="Saygin H."/>
        </authorList>
    </citation>
    <scope>NUCLEOTIDE SEQUENCE [LARGE SCALE GENOMIC DNA]</scope>
    <source>
        <strain evidence="3 4">JCM 30529</strain>
    </source>
</reference>
<keyword evidence="4" id="KW-1185">Reference proteome</keyword>
<feature type="coiled-coil region" evidence="1">
    <location>
        <begin position="44"/>
        <end position="85"/>
    </location>
</feature>
<evidence type="ECO:0000256" key="2">
    <source>
        <dbReference type="SAM" id="Phobius"/>
    </source>
</evidence>
<keyword evidence="1" id="KW-0175">Coiled coil</keyword>
<gene>
    <name evidence="3" type="ORF">E1091_11835</name>
</gene>
<evidence type="ECO:0000313" key="4">
    <source>
        <dbReference type="Proteomes" id="UP000295626"/>
    </source>
</evidence>
<proteinExistence type="predicted"/>
<sequence length="127" mass="13672">MSGELWALLAAAVGGGGLAGVVGTLITSVFSRPKVRADAVALLTDSALKQVNELQERTAEAEREATAARNDLLAARQQIRELTVDIDRAMITLRTWRTAILSPDMTLEQLRVLVLADHGDSPNGRRP</sequence>